<feature type="transmembrane region" description="Helical" evidence="5">
    <location>
        <begin position="130"/>
        <end position="163"/>
    </location>
</feature>
<dbReference type="Proteomes" id="UP000295510">
    <property type="component" value="Unassembled WGS sequence"/>
</dbReference>
<keyword evidence="7" id="KW-0407">Ion channel</keyword>
<evidence type="ECO:0000259" key="6">
    <source>
        <dbReference type="Pfam" id="PF00520"/>
    </source>
</evidence>
<comment type="caution">
    <text evidence="7">The sequence shown here is derived from an EMBL/GenBank/DDBJ whole genome shotgun (WGS) entry which is preliminary data.</text>
</comment>
<keyword evidence="2 5" id="KW-0812">Transmembrane</keyword>
<evidence type="ECO:0000313" key="8">
    <source>
        <dbReference type="Proteomes" id="UP000295510"/>
    </source>
</evidence>
<feature type="transmembrane region" description="Helical" evidence="5">
    <location>
        <begin position="204"/>
        <end position="229"/>
    </location>
</feature>
<protein>
    <submittedName>
        <fullName evidence="7">Voltage-gated sodium channel</fullName>
    </submittedName>
</protein>
<dbReference type="InterPro" id="IPR027359">
    <property type="entry name" value="Volt_channel_dom_sf"/>
</dbReference>
<organism evidence="7 8">
    <name type="scientific">Tepidicella xavieri</name>
    <dbReference type="NCBI Taxonomy" id="360241"/>
    <lineage>
        <taxon>Bacteria</taxon>
        <taxon>Pseudomonadati</taxon>
        <taxon>Pseudomonadota</taxon>
        <taxon>Betaproteobacteria</taxon>
        <taxon>Burkholderiales</taxon>
        <taxon>Tepidicella</taxon>
    </lineage>
</organism>
<keyword evidence="7" id="KW-0813">Transport</keyword>
<sequence>MLTESSGTPSALRNKIDRFLNLGWVQHTILALIIINAVLLGLETSASVMARVGAWLSLVDKLILSVFVAEIAARLYVHRLRFFRDPWSVFDFAVVAIALVPASGPFAVLRALRVLRVLRVLTIVPSMRRVVGALLSAIPGLSSIALVLLLVFYVFGVIATHLFGQQFPDWFGHLGRSLYTLFQVMTLESWSMGISRPVMEEVPYAWAFFITFILFATFTMLNLFIAIIVNAMQTFQEGEHQDTIQTVEQVGQSIEHELHAEVQSLRQEIGALKALLSERLPPASRPLSHPSEGSPS</sequence>
<accession>A0A4R6UG15</accession>
<dbReference type="InterPro" id="IPR005821">
    <property type="entry name" value="Ion_trans_dom"/>
</dbReference>
<reference evidence="7 8" key="1">
    <citation type="submission" date="2019-03" db="EMBL/GenBank/DDBJ databases">
        <title>Genomic Encyclopedia of Type Strains, Phase IV (KMG-IV): sequencing the most valuable type-strain genomes for metagenomic binning, comparative biology and taxonomic classification.</title>
        <authorList>
            <person name="Goeker M."/>
        </authorList>
    </citation>
    <scope>NUCLEOTIDE SEQUENCE [LARGE SCALE GENOMIC DNA]</scope>
    <source>
        <strain evidence="7 8">DSM 19605</strain>
    </source>
</reference>
<keyword evidence="4 5" id="KW-0472">Membrane</keyword>
<dbReference type="OrthoDB" id="5297065at2"/>
<comment type="subcellular location">
    <subcellularLocation>
        <location evidence="1">Membrane</location>
        <topology evidence="1">Multi-pass membrane protein</topology>
    </subcellularLocation>
</comment>
<feature type="domain" description="Ion transport" evidence="6">
    <location>
        <begin position="24"/>
        <end position="237"/>
    </location>
</feature>
<feature type="transmembrane region" description="Helical" evidence="5">
    <location>
        <begin position="24"/>
        <end position="42"/>
    </location>
</feature>
<dbReference type="EMBL" id="SNYL01000002">
    <property type="protein sequence ID" value="TDQ44926.1"/>
    <property type="molecule type" value="Genomic_DNA"/>
</dbReference>
<keyword evidence="8" id="KW-1185">Reference proteome</keyword>
<evidence type="ECO:0000313" key="7">
    <source>
        <dbReference type="EMBL" id="TDQ44926.1"/>
    </source>
</evidence>
<feature type="transmembrane region" description="Helical" evidence="5">
    <location>
        <begin position="89"/>
        <end position="109"/>
    </location>
</feature>
<dbReference type="Gene3D" id="1.20.120.350">
    <property type="entry name" value="Voltage-gated potassium channels. Chain C"/>
    <property type="match status" value="1"/>
</dbReference>
<evidence type="ECO:0000256" key="5">
    <source>
        <dbReference type="SAM" id="Phobius"/>
    </source>
</evidence>
<dbReference type="PANTHER" id="PTHR10037:SF62">
    <property type="entry name" value="SODIUM CHANNEL PROTEIN 60E"/>
    <property type="match status" value="1"/>
</dbReference>
<dbReference type="Pfam" id="PF00520">
    <property type="entry name" value="Ion_trans"/>
    <property type="match status" value="1"/>
</dbReference>
<keyword evidence="3 5" id="KW-1133">Transmembrane helix</keyword>
<dbReference type="Gene3D" id="1.10.287.70">
    <property type="match status" value="1"/>
</dbReference>
<dbReference type="InterPro" id="IPR043203">
    <property type="entry name" value="VGCC_Ca_Na"/>
</dbReference>
<name>A0A4R6UG15_9BURK</name>
<dbReference type="GO" id="GO:0001518">
    <property type="term" value="C:voltage-gated sodium channel complex"/>
    <property type="evidence" value="ECO:0007669"/>
    <property type="project" value="TreeGrafter"/>
</dbReference>
<evidence type="ECO:0000256" key="3">
    <source>
        <dbReference type="ARBA" id="ARBA00022989"/>
    </source>
</evidence>
<proteinExistence type="predicted"/>
<dbReference type="SUPFAM" id="SSF81324">
    <property type="entry name" value="Voltage-gated potassium channels"/>
    <property type="match status" value="1"/>
</dbReference>
<evidence type="ECO:0000256" key="1">
    <source>
        <dbReference type="ARBA" id="ARBA00004141"/>
    </source>
</evidence>
<feature type="transmembrane region" description="Helical" evidence="5">
    <location>
        <begin position="54"/>
        <end position="77"/>
    </location>
</feature>
<evidence type="ECO:0000256" key="4">
    <source>
        <dbReference type="ARBA" id="ARBA00023136"/>
    </source>
</evidence>
<evidence type="ECO:0000256" key="2">
    <source>
        <dbReference type="ARBA" id="ARBA00022692"/>
    </source>
</evidence>
<dbReference type="GO" id="GO:0005248">
    <property type="term" value="F:voltage-gated sodium channel activity"/>
    <property type="evidence" value="ECO:0007669"/>
    <property type="project" value="TreeGrafter"/>
</dbReference>
<keyword evidence="7" id="KW-0406">Ion transport</keyword>
<dbReference type="AlphaFoldDB" id="A0A4R6UG15"/>
<dbReference type="PANTHER" id="PTHR10037">
    <property type="entry name" value="VOLTAGE-GATED CATION CHANNEL CALCIUM AND SODIUM"/>
    <property type="match status" value="1"/>
</dbReference>
<dbReference type="RefSeq" id="WP_133595833.1">
    <property type="nucleotide sequence ID" value="NZ_SNYL01000002.1"/>
</dbReference>
<gene>
    <name evidence="7" type="ORF">DFR43_102274</name>
</gene>